<accession>A0AC35UDW6</accession>
<evidence type="ECO:0000313" key="1">
    <source>
        <dbReference type="Proteomes" id="UP000095286"/>
    </source>
</evidence>
<protein>
    <submittedName>
        <fullName evidence="2">Chromo domain-containing protein</fullName>
    </submittedName>
</protein>
<reference evidence="2" key="1">
    <citation type="submission" date="2016-11" db="UniProtKB">
        <authorList>
            <consortium name="WormBaseParasite"/>
        </authorList>
    </citation>
    <scope>IDENTIFICATION</scope>
    <source>
        <strain evidence="2">KR3021</strain>
    </source>
</reference>
<name>A0AC35UDW6_9BILA</name>
<sequence>MASSGTVQQYRNKAMAREDNLIYSVKRILTRIRFRSDNKIYYLVEWLDFPVEFCTWEPQDNILDKNLILSKLERAMHLQIVFNHTTITKDFF</sequence>
<organism evidence="1 2">
    <name type="scientific">Rhabditophanes sp. KR3021</name>
    <dbReference type="NCBI Taxonomy" id="114890"/>
    <lineage>
        <taxon>Eukaryota</taxon>
        <taxon>Metazoa</taxon>
        <taxon>Ecdysozoa</taxon>
        <taxon>Nematoda</taxon>
        <taxon>Chromadorea</taxon>
        <taxon>Rhabditida</taxon>
        <taxon>Tylenchina</taxon>
        <taxon>Panagrolaimomorpha</taxon>
        <taxon>Strongyloidoidea</taxon>
        <taxon>Alloionematidae</taxon>
        <taxon>Rhabditophanes</taxon>
    </lineage>
</organism>
<dbReference type="WBParaSite" id="RSKR_0001049550.1">
    <property type="protein sequence ID" value="RSKR_0001049550.1"/>
    <property type="gene ID" value="RSKR_0001049550"/>
</dbReference>
<dbReference type="Proteomes" id="UP000095286">
    <property type="component" value="Unplaced"/>
</dbReference>
<proteinExistence type="predicted"/>
<evidence type="ECO:0000313" key="2">
    <source>
        <dbReference type="WBParaSite" id="RSKR_0001049550.1"/>
    </source>
</evidence>